<gene>
    <name evidence="1" type="ORF">PGTG_12874</name>
</gene>
<protein>
    <submittedName>
        <fullName evidence="1">Uncharacterized protein</fullName>
    </submittedName>
</protein>
<dbReference type="InParanoid" id="E3KSK4"/>
<dbReference type="EMBL" id="DS178305">
    <property type="protein sequence ID" value="EFP87290.1"/>
    <property type="molecule type" value="Genomic_DNA"/>
</dbReference>
<keyword evidence="2" id="KW-1185">Reference proteome</keyword>
<evidence type="ECO:0000313" key="1">
    <source>
        <dbReference type="EMBL" id="EFP87290.1"/>
    </source>
</evidence>
<sequence length="160" mass="18762">MARQMVYINAGQVGWDSLLSPSHKPLLLSTQQLLIITLQQTRAQSLNNSNLSRLFKLSKPLEDEDHHAFCCPYCCQRCFCFPCSSCWCRNRHEGPFRRRSCRCWRWSWCRFLGLPVRRVPRMGRSQLLPLRWLPLRRLPLRLPILPMVNTLYSAACGLES</sequence>
<dbReference type="HOGENOM" id="CLU_1653010_0_0_1"/>
<dbReference type="KEGG" id="pgr:PGTG_12874"/>
<organism evidence="1 2">
    <name type="scientific">Puccinia graminis f. sp. tritici (strain CRL 75-36-700-3 / race SCCL)</name>
    <name type="common">Black stem rust fungus</name>
    <dbReference type="NCBI Taxonomy" id="418459"/>
    <lineage>
        <taxon>Eukaryota</taxon>
        <taxon>Fungi</taxon>
        <taxon>Dikarya</taxon>
        <taxon>Basidiomycota</taxon>
        <taxon>Pucciniomycotina</taxon>
        <taxon>Pucciniomycetes</taxon>
        <taxon>Pucciniales</taxon>
        <taxon>Pucciniaceae</taxon>
        <taxon>Puccinia</taxon>
    </lineage>
</organism>
<evidence type="ECO:0000313" key="2">
    <source>
        <dbReference type="Proteomes" id="UP000008783"/>
    </source>
</evidence>
<dbReference type="Proteomes" id="UP000008783">
    <property type="component" value="Unassembled WGS sequence"/>
</dbReference>
<dbReference type="VEuPathDB" id="FungiDB:PGTG_12874"/>
<dbReference type="RefSeq" id="XP_003331709.1">
    <property type="nucleotide sequence ID" value="XM_003331661.2"/>
</dbReference>
<name>E3KSK4_PUCGT</name>
<proteinExistence type="predicted"/>
<dbReference type="GeneID" id="10537689"/>
<reference evidence="2" key="2">
    <citation type="journal article" date="2011" name="Proc. Natl. Acad. Sci. U.S.A.">
        <title>Obligate biotrophy features unraveled by the genomic analysis of rust fungi.</title>
        <authorList>
            <person name="Duplessis S."/>
            <person name="Cuomo C.A."/>
            <person name="Lin Y.-C."/>
            <person name="Aerts A."/>
            <person name="Tisserant E."/>
            <person name="Veneault-Fourrey C."/>
            <person name="Joly D.L."/>
            <person name="Hacquard S."/>
            <person name="Amselem J."/>
            <person name="Cantarel B.L."/>
            <person name="Chiu R."/>
            <person name="Coutinho P.M."/>
            <person name="Feau N."/>
            <person name="Field M."/>
            <person name="Frey P."/>
            <person name="Gelhaye E."/>
            <person name="Goldberg J."/>
            <person name="Grabherr M.G."/>
            <person name="Kodira C.D."/>
            <person name="Kohler A."/>
            <person name="Kuees U."/>
            <person name="Lindquist E.A."/>
            <person name="Lucas S.M."/>
            <person name="Mago R."/>
            <person name="Mauceli E."/>
            <person name="Morin E."/>
            <person name="Murat C."/>
            <person name="Pangilinan J.L."/>
            <person name="Park R."/>
            <person name="Pearson M."/>
            <person name="Quesneville H."/>
            <person name="Rouhier N."/>
            <person name="Sakthikumar S."/>
            <person name="Salamov A.A."/>
            <person name="Schmutz J."/>
            <person name="Selles B."/>
            <person name="Shapiro H."/>
            <person name="Tanguay P."/>
            <person name="Tuskan G.A."/>
            <person name="Henrissat B."/>
            <person name="Van de Peer Y."/>
            <person name="Rouze P."/>
            <person name="Ellis J.G."/>
            <person name="Dodds P.N."/>
            <person name="Schein J.E."/>
            <person name="Zhong S."/>
            <person name="Hamelin R.C."/>
            <person name="Grigoriev I.V."/>
            <person name="Szabo L.J."/>
            <person name="Martin F."/>
        </authorList>
    </citation>
    <scope>NUCLEOTIDE SEQUENCE [LARGE SCALE GENOMIC DNA]</scope>
    <source>
        <strain evidence="2">CRL 75-36-700-3 / race SCCL</strain>
    </source>
</reference>
<reference key="1">
    <citation type="submission" date="2007-01" db="EMBL/GenBank/DDBJ databases">
        <title>The Genome Sequence of Puccinia graminis f. sp. tritici Strain CRL 75-36-700-3.</title>
        <authorList>
            <consortium name="The Broad Institute Genome Sequencing Platform"/>
            <person name="Birren B."/>
            <person name="Lander E."/>
            <person name="Galagan J."/>
            <person name="Nusbaum C."/>
            <person name="Devon K."/>
            <person name="Cuomo C."/>
            <person name="Jaffe D."/>
            <person name="Butler J."/>
            <person name="Alvarez P."/>
            <person name="Gnerre S."/>
            <person name="Grabherr M."/>
            <person name="Mauceli E."/>
            <person name="Brockman W."/>
            <person name="Young S."/>
            <person name="LaButti K."/>
            <person name="Sykes S."/>
            <person name="DeCaprio D."/>
            <person name="Crawford M."/>
            <person name="Koehrsen M."/>
            <person name="Engels R."/>
            <person name="Montgomery P."/>
            <person name="Pearson M."/>
            <person name="Howarth C."/>
            <person name="Larson L."/>
            <person name="White J."/>
            <person name="Zeng Q."/>
            <person name="Kodira C."/>
            <person name="Yandava C."/>
            <person name="Alvarado L."/>
            <person name="O'Leary S."/>
            <person name="Szabo L."/>
            <person name="Dean R."/>
            <person name="Schein J."/>
        </authorList>
    </citation>
    <scope>NUCLEOTIDE SEQUENCE</scope>
    <source>
        <strain>CRL 75-36-700-3</strain>
    </source>
</reference>
<dbReference type="AlphaFoldDB" id="E3KSK4"/>
<accession>E3KSK4</accession>